<dbReference type="RefSeq" id="XP_067923090.1">
    <property type="nucleotide sequence ID" value="XM_068064935.1"/>
</dbReference>
<organism evidence="2 3">
    <name type="scientific">Cystoisospora suis</name>
    <dbReference type="NCBI Taxonomy" id="483139"/>
    <lineage>
        <taxon>Eukaryota</taxon>
        <taxon>Sar</taxon>
        <taxon>Alveolata</taxon>
        <taxon>Apicomplexa</taxon>
        <taxon>Conoidasida</taxon>
        <taxon>Coccidia</taxon>
        <taxon>Eucoccidiorida</taxon>
        <taxon>Eimeriorina</taxon>
        <taxon>Sarcocystidae</taxon>
        <taxon>Cystoisospora</taxon>
    </lineage>
</organism>
<proteinExistence type="predicted"/>
<evidence type="ECO:0000313" key="2">
    <source>
        <dbReference type="EMBL" id="PHJ21407.1"/>
    </source>
</evidence>
<dbReference type="Proteomes" id="UP000221165">
    <property type="component" value="Unassembled WGS sequence"/>
</dbReference>
<dbReference type="EMBL" id="MIGC01002259">
    <property type="protein sequence ID" value="PHJ21407.1"/>
    <property type="molecule type" value="Genomic_DNA"/>
</dbReference>
<feature type="region of interest" description="Disordered" evidence="1">
    <location>
        <begin position="15"/>
        <end position="40"/>
    </location>
</feature>
<dbReference type="AlphaFoldDB" id="A0A2C6KW63"/>
<gene>
    <name evidence="2" type="ORF">CSUI_004751</name>
</gene>
<protein>
    <submittedName>
        <fullName evidence="2">Uncharacterized protein</fullName>
    </submittedName>
</protein>
<reference evidence="2 3" key="1">
    <citation type="journal article" date="2017" name="Int. J. Parasitol.">
        <title>The genome of the protozoan parasite Cystoisospora suis and a reverse vaccinology approach to identify vaccine candidates.</title>
        <authorList>
            <person name="Palmieri N."/>
            <person name="Shrestha A."/>
            <person name="Ruttkowski B."/>
            <person name="Beck T."/>
            <person name="Vogl C."/>
            <person name="Tomley F."/>
            <person name="Blake D.P."/>
            <person name="Joachim A."/>
        </authorList>
    </citation>
    <scope>NUCLEOTIDE SEQUENCE [LARGE SCALE GENOMIC DNA]</scope>
    <source>
        <strain evidence="2 3">Wien I</strain>
    </source>
</reference>
<comment type="caution">
    <text evidence="2">The sequence shown here is derived from an EMBL/GenBank/DDBJ whole genome shotgun (WGS) entry which is preliminary data.</text>
</comment>
<evidence type="ECO:0000256" key="1">
    <source>
        <dbReference type="SAM" id="MobiDB-lite"/>
    </source>
</evidence>
<keyword evidence="3" id="KW-1185">Reference proteome</keyword>
<name>A0A2C6KW63_9APIC</name>
<evidence type="ECO:0000313" key="3">
    <source>
        <dbReference type="Proteomes" id="UP000221165"/>
    </source>
</evidence>
<accession>A0A2C6KW63</accession>
<dbReference type="GeneID" id="94428146"/>
<dbReference type="VEuPathDB" id="ToxoDB:CSUI_004751"/>
<sequence>MKIGFEINVVEVTNQEKRKKERTSEKEVTREMNRQTEIHK</sequence>